<dbReference type="PROSITE" id="PS51332">
    <property type="entry name" value="B12_BINDING"/>
    <property type="match status" value="1"/>
</dbReference>
<dbReference type="RefSeq" id="WP_045087069.1">
    <property type="nucleotide sequence ID" value="NZ_LN824141.1"/>
</dbReference>
<dbReference type="InterPro" id="IPR036724">
    <property type="entry name" value="Cobalamin-bd_sf"/>
</dbReference>
<dbReference type="GO" id="GO:0016853">
    <property type="term" value="F:isomerase activity"/>
    <property type="evidence" value="ECO:0007669"/>
    <property type="project" value="UniProtKB-KW"/>
</dbReference>
<evidence type="ECO:0000256" key="1">
    <source>
        <dbReference type="ARBA" id="ARBA00001922"/>
    </source>
</evidence>
<evidence type="ECO:0000256" key="3">
    <source>
        <dbReference type="ARBA" id="ARBA00023235"/>
    </source>
</evidence>
<gene>
    <name evidence="6" type="ORF">DTL3_0116</name>
</gene>
<dbReference type="InterPro" id="IPR016176">
    <property type="entry name" value="Cbl-dep_enz_cat"/>
</dbReference>
<name>A0A0C7NZL2_DEFTU</name>
<sequence length="540" mass="61201">MKKILAASIGIDVHIAGILNFLELAKREGYEVVNLGAAVPINKLIESIENEKPDIVAISYRLGADALTKLLDEFFRKVKELDIYKKIDFIFGGTLETGEVARKYGIFKKIFDGSEEEEDVVLFLRGQMKYEEKKNYPDNLPERIEFKSPYPLIRHHIGLQTIEETIEEIKKLADSELLDIISLAPDQNCQQYFFEPDKMDPNQDGAGGAPIRSKEDFINLYQASRRGNYPLVRCYSGTTHIVDFSKLLKQTINNAWAAIPIFWYSELDKRSKRTLLAAITENMQGIKWNAENDVPVEVNDSHQWELRYAHDSLAVATAYLSAYIAKKLGVRWYVQQYMMNTPPNLSPKMDIAKAIAKLELVESLQDENFIPYRMVRTGLLSFPADPNSAMGQLVASMFYASYLNPHIIHVVSYCEAMKRATSKEILESVKMVRKANSLASRGLPDFKSDPEIKSRIDLLKNEAMVIIEKIKEFSIDKEDPLTDPETLYMAVKTGILDAVGLQGNSIAQGKIKVAVINGAYEAVDDQGNILREKERLRKII</sequence>
<keyword evidence="7" id="KW-1185">Reference proteome</keyword>
<keyword evidence="2" id="KW-0846">Cobalamin</keyword>
<protein>
    <recommendedName>
        <fullName evidence="5">B12-binding domain-containing protein</fullName>
    </recommendedName>
</protein>
<dbReference type="Pfam" id="PF02310">
    <property type="entry name" value="B12-binding"/>
    <property type="match status" value="1"/>
</dbReference>
<dbReference type="Proteomes" id="UP000032809">
    <property type="component" value="Chromosome I"/>
</dbReference>
<keyword evidence="4" id="KW-0170">Cobalt</keyword>
<dbReference type="OrthoDB" id="5756833at2"/>
<dbReference type="SUPFAM" id="SSF52242">
    <property type="entry name" value="Cobalamin (vitamin B12)-binding domain"/>
    <property type="match status" value="1"/>
</dbReference>
<evidence type="ECO:0000313" key="6">
    <source>
        <dbReference type="EMBL" id="CEP77450.1"/>
    </source>
</evidence>
<dbReference type="SUPFAM" id="SSF51703">
    <property type="entry name" value="Cobalamin (vitamin B12)-dependent enzymes"/>
    <property type="match status" value="1"/>
</dbReference>
<dbReference type="InterPro" id="IPR006158">
    <property type="entry name" value="Cobalamin-bd"/>
</dbReference>
<dbReference type="Gene3D" id="3.20.20.240">
    <property type="entry name" value="Methylmalonyl-CoA mutase"/>
    <property type="match status" value="1"/>
</dbReference>
<reference evidence="7" key="1">
    <citation type="submission" date="2014-11" db="EMBL/GenBank/DDBJ databases">
        <authorList>
            <person name="Wibberg D."/>
        </authorList>
    </citation>
    <scope>NUCLEOTIDE SEQUENCE [LARGE SCALE GENOMIC DNA]</scope>
    <source>
        <strain evidence="7">L3</strain>
    </source>
</reference>
<dbReference type="AlphaFoldDB" id="A0A0C7NZL2"/>
<comment type="cofactor">
    <cofactor evidence="1">
        <name>adenosylcob(III)alamin</name>
        <dbReference type="ChEBI" id="CHEBI:18408"/>
    </cofactor>
</comment>
<evidence type="ECO:0000259" key="5">
    <source>
        <dbReference type="PROSITE" id="PS51332"/>
    </source>
</evidence>
<proteinExistence type="predicted"/>
<evidence type="ECO:0000313" key="7">
    <source>
        <dbReference type="Proteomes" id="UP000032809"/>
    </source>
</evidence>
<accession>A0A0C7NZL2</accession>
<dbReference type="Gene3D" id="3.40.50.280">
    <property type="entry name" value="Cobalamin-binding domain"/>
    <property type="match status" value="1"/>
</dbReference>
<feature type="domain" description="B12-binding" evidence="5">
    <location>
        <begin position="1"/>
        <end position="131"/>
    </location>
</feature>
<organism evidence="6 7">
    <name type="scientific">Defluviitoga tunisiensis</name>
    <dbReference type="NCBI Taxonomy" id="1006576"/>
    <lineage>
        <taxon>Bacteria</taxon>
        <taxon>Thermotogati</taxon>
        <taxon>Thermotogota</taxon>
        <taxon>Thermotogae</taxon>
        <taxon>Petrotogales</taxon>
        <taxon>Petrotogaceae</taxon>
        <taxon>Defluviitoga</taxon>
    </lineage>
</organism>
<evidence type="ECO:0000256" key="4">
    <source>
        <dbReference type="ARBA" id="ARBA00023285"/>
    </source>
</evidence>
<dbReference type="EMBL" id="LN824141">
    <property type="protein sequence ID" value="CEP77450.1"/>
    <property type="molecule type" value="Genomic_DNA"/>
</dbReference>
<keyword evidence="3" id="KW-0413">Isomerase</keyword>
<evidence type="ECO:0000256" key="2">
    <source>
        <dbReference type="ARBA" id="ARBA00022628"/>
    </source>
</evidence>
<dbReference type="KEGG" id="dtn:DTL3_0116"/>
<dbReference type="STRING" id="1006576.DTL3_0116"/>
<dbReference type="GO" id="GO:0046872">
    <property type="term" value="F:metal ion binding"/>
    <property type="evidence" value="ECO:0007669"/>
    <property type="project" value="InterPro"/>
</dbReference>
<dbReference type="PATRIC" id="fig|1006576.9.peg.114"/>
<dbReference type="GO" id="GO:0031419">
    <property type="term" value="F:cobalamin binding"/>
    <property type="evidence" value="ECO:0007669"/>
    <property type="project" value="UniProtKB-KW"/>
</dbReference>
<dbReference type="HOGENOM" id="CLU_495139_0_0_0"/>